<keyword evidence="1" id="KW-1133">Transmembrane helix</keyword>
<dbReference type="Gene3D" id="1.25.40.10">
    <property type="entry name" value="Tetratricopeptide repeat domain"/>
    <property type="match status" value="1"/>
</dbReference>
<dbReference type="AlphaFoldDB" id="A0A3B0XG61"/>
<keyword evidence="1" id="KW-0472">Membrane</keyword>
<organism evidence="2">
    <name type="scientific">hydrothermal vent metagenome</name>
    <dbReference type="NCBI Taxonomy" id="652676"/>
    <lineage>
        <taxon>unclassified sequences</taxon>
        <taxon>metagenomes</taxon>
        <taxon>ecological metagenomes</taxon>
    </lineage>
</organism>
<name>A0A3B0XG61_9ZZZZ</name>
<accession>A0A3B0XG61</accession>
<proteinExistence type="predicted"/>
<feature type="transmembrane region" description="Helical" evidence="1">
    <location>
        <begin position="7"/>
        <end position="24"/>
    </location>
</feature>
<keyword evidence="1" id="KW-0812">Transmembrane</keyword>
<protein>
    <recommendedName>
        <fullName evidence="3">Tetratricopeptide repeat protein</fullName>
    </recommendedName>
</protein>
<dbReference type="SUPFAM" id="SSF48452">
    <property type="entry name" value="TPR-like"/>
    <property type="match status" value="1"/>
</dbReference>
<sequence>MNKLFKILIWLSVVVGIFISVLYYRSFLFSPEFNEPADVVISEISETLDIEIPSYQVSTDEIQIDNTPSSYDVSEVPVAMAEESNVHEKTLVDVADSQAVEQAMTEPSPSGEINSQLDMSEIVNAVKETVNEALDVFREKSRQQVEQVVADNASALSASELLFKARLAYWNRDLKAAEKTYIELTEMVDDPNAYGELGNVYYMQSRWKKASDAYYHAAIKLKDIKHIDQAFHLLRIIRGLDTDTADRLQTELQRSS</sequence>
<evidence type="ECO:0000256" key="1">
    <source>
        <dbReference type="SAM" id="Phobius"/>
    </source>
</evidence>
<gene>
    <name evidence="2" type="ORF">MNBD_GAMMA11-1504</name>
</gene>
<dbReference type="EMBL" id="UOFG01000206">
    <property type="protein sequence ID" value="VAW63590.1"/>
    <property type="molecule type" value="Genomic_DNA"/>
</dbReference>
<reference evidence="2" key="1">
    <citation type="submission" date="2018-06" db="EMBL/GenBank/DDBJ databases">
        <authorList>
            <person name="Zhirakovskaya E."/>
        </authorList>
    </citation>
    <scope>NUCLEOTIDE SEQUENCE</scope>
</reference>
<evidence type="ECO:0000313" key="2">
    <source>
        <dbReference type="EMBL" id="VAW63590.1"/>
    </source>
</evidence>
<evidence type="ECO:0008006" key="3">
    <source>
        <dbReference type="Google" id="ProtNLM"/>
    </source>
</evidence>
<dbReference type="InterPro" id="IPR011990">
    <property type="entry name" value="TPR-like_helical_dom_sf"/>
</dbReference>